<feature type="domain" description="Methyltransferase" evidence="4">
    <location>
        <begin position="71"/>
        <end position="159"/>
    </location>
</feature>
<dbReference type="Proteomes" id="UP000657385">
    <property type="component" value="Unassembled WGS sequence"/>
</dbReference>
<name>A0A931BC97_9ACTN</name>
<dbReference type="GO" id="GO:0035657">
    <property type="term" value="C:eRF1 methyltransferase complex"/>
    <property type="evidence" value="ECO:0007669"/>
    <property type="project" value="TreeGrafter"/>
</dbReference>
<dbReference type="GO" id="GO:0008276">
    <property type="term" value="F:protein methyltransferase activity"/>
    <property type="evidence" value="ECO:0007669"/>
    <property type="project" value="TreeGrafter"/>
</dbReference>
<dbReference type="Gene3D" id="3.40.50.150">
    <property type="entry name" value="Vaccinia Virus protein VP39"/>
    <property type="match status" value="1"/>
</dbReference>
<reference evidence="5" key="1">
    <citation type="submission" date="2020-11" db="EMBL/GenBank/DDBJ databases">
        <title>Isolation and identification of active actinomycetes.</title>
        <authorList>
            <person name="Yu B."/>
        </authorList>
    </citation>
    <scope>NUCLEOTIDE SEQUENCE</scope>
    <source>
        <strain evidence="5">NEAU-YB345</strain>
    </source>
</reference>
<dbReference type="CDD" id="cd02440">
    <property type="entry name" value="AdoMet_MTases"/>
    <property type="match status" value="1"/>
</dbReference>
<sequence>MSLVQSFELSLERSNLSLTREDRPKVFEMCDREWDLLDEVFAPVYSPSTGVSLEFLGLTDISTSGRNGSLLEIGCGAGVAVVMAALTGEGRVVGSDINPQAVANTRLNAARHGVQDRVTVLQGDLFSELADGERFDTVFWSSNYVRAPKDYVYKSLHEAAYVDADYRAHRVYLTEAPKRTTDGGSALLHFSSRGDLAELHRLAADCGRELRTLKSIQARESEYGDHVVEHLLLEISAVAD</sequence>
<dbReference type="PANTHER" id="PTHR45875">
    <property type="entry name" value="METHYLTRANSFERASE N6AMT1"/>
    <property type="match status" value="1"/>
</dbReference>
<dbReference type="EMBL" id="JADPRT010000009">
    <property type="protein sequence ID" value="MBF9070785.1"/>
    <property type="molecule type" value="Genomic_DNA"/>
</dbReference>
<evidence type="ECO:0000259" key="4">
    <source>
        <dbReference type="Pfam" id="PF13649"/>
    </source>
</evidence>
<dbReference type="InterPro" id="IPR041698">
    <property type="entry name" value="Methyltransf_25"/>
</dbReference>
<evidence type="ECO:0000313" key="6">
    <source>
        <dbReference type="Proteomes" id="UP000657385"/>
    </source>
</evidence>
<dbReference type="InterPro" id="IPR029063">
    <property type="entry name" value="SAM-dependent_MTases_sf"/>
</dbReference>
<organism evidence="5 6">
    <name type="scientific">Streptacidiphilus fuscans</name>
    <dbReference type="NCBI Taxonomy" id="2789292"/>
    <lineage>
        <taxon>Bacteria</taxon>
        <taxon>Bacillati</taxon>
        <taxon>Actinomycetota</taxon>
        <taxon>Actinomycetes</taxon>
        <taxon>Kitasatosporales</taxon>
        <taxon>Streptomycetaceae</taxon>
        <taxon>Streptacidiphilus</taxon>
    </lineage>
</organism>
<evidence type="ECO:0000256" key="1">
    <source>
        <dbReference type="ARBA" id="ARBA00022603"/>
    </source>
</evidence>
<gene>
    <name evidence="5" type="ORF">I2501_22465</name>
</gene>
<dbReference type="AlphaFoldDB" id="A0A931BC97"/>
<keyword evidence="2" id="KW-0808">Transferase</keyword>
<keyword evidence="1 5" id="KW-0489">Methyltransferase</keyword>
<dbReference type="SUPFAM" id="SSF53335">
    <property type="entry name" value="S-adenosyl-L-methionine-dependent methyltransferases"/>
    <property type="match status" value="1"/>
</dbReference>
<dbReference type="InterPro" id="IPR052190">
    <property type="entry name" value="Euk-Arch_PrmC-MTase"/>
</dbReference>
<accession>A0A931BC97</accession>
<evidence type="ECO:0000256" key="3">
    <source>
        <dbReference type="ARBA" id="ARBA00022691"/>
    </source>
</evidence>
<keyword evidence="3" id="KW-0949">S-adenosyl-L-methionine</keyword>
<evidence type="ECO:0000313" key="5">
    <source>
        <dbReference type="EMBL" id="MBF9070785.1"/>
    </source>
</evidence>
<comment type="caution">
    <text evidence="5">The sequence shown here is derived from an EMBL/GenBank/DDBJ whole genome shotgun (WGS) entry which is preliminary data.</text>
</comment>
<keyword evidence="6" id="KW-1185">Reference proteome</keyword>
<dbReference type="GO" id="GO:0032259">
    <property type="term" value="P:methylation"/>
    <property type="evidence" value="ECO:0007669"/>
    <property type="project" value="UniProtKB-KW"/>
</dbReference>
<dbReference type="PANTHER" id="PTHR45875:SF1">
    <property type="entry name" value="METHYLTRANSFERASE N6AMT1"/>
    <property type="match status" value="1"/>
</dbReference>
<protein>
    <submittedName>
        <fullName evidence="5">Methyltransferase domain-containing protein</fullName>
    </submittedName>
</protein>
<dbReference type="Pfam" id="PF13649">
    <property type="entry name" value="Methyltransf_25"/>
    <property type="match status" value="1"/>
</dbReference>
<proteinExistence type="predicted"/>
<dbReference type="GO" id="GO:0008757">
    <property type="term" value="F:S-adenosylmethionine-dependent methyltransferase activity"/>
    <property type="evidence" value="ECO:0007669"/>
    <property type="project" value="TreeGrafter"/>
</dbReference>
<evidence type="ECO:0000256" key="2">
    <source>
        <dbReference type="ARBA" id="ARBA00022679"/>
    </source>
</evidence>